<sequence>MAEKDVTVRLRRAVKENSLFLVKRLIKKTDIRNLDYAPRRFTSLAWAAVLGHDEIFEFLLAAGHDGEDDPCRDSENNTILMLLAEAKPPLPNPYAPHTMQQHDLNGAILRMARIYIDRYPKILDWSNIQGRTALHIAALNGNEDLATLLCDLGADVNLADNCGNTALHYASSWGHIAIVQLLIERGCQHSVKNNCGFTASDYAYSHSMQDTLLTTAKMQYELQRKQRRNQVNRGTDWNGSSISLSPPVLSKTIDDPSRTRSGSGTSRTTTTSDSGDQESNTITPSSQLPLPGSATLQTTSGSSLYQPILSANSTGGLPSSTKPVTLSPPSNHISALSPIANRVREMDADAMEKYMRRTRSGSQGTTQPGGSTIKDDMMAPSRQAVVISPKRLRPSASAAQLRTPTDAPLSSSGVLPTHIESRNRAGTNPSAARTPGPVHSNYMSESVRSIHSPEQGEREGGTYTGPPSQYAQFPDPPAAEESTPIAGRRKGLNLLSKVSSGDGVNHRRGMSAASVRGS</sequence>
<dbReference type="STRING" id="703135.A0A2A9NY89"/>
<dbReference type="SUPFAM" id="SSF48403">
    <property type="entry name" value="Ankyrin repeat"/>
    <property type="match status" value="1"/>
</dbReference>
<evidence type="ECO:0000256" key="3">
    <source>
        <dbReference type="PROSITE-ProRule" id="PRU00023"/>
    </source>
</evidence>
<evidence type="ECO:0000256" key="1">
    <source>
        <dbReference type="ARBA" id="ARBA00022737"/>
    </source>
</evidence>
<dbReference type="InterPro" id="IPR002110">
    <property type="entry name" value="Ankyrin_rpt"/>
</dbReference>
<feature type="repeat" description="ANK" evidence="3">
    <location>
        <begin position="162"/>
        <end position="194"/>
    </location>
</feature>
<keyword evidence="2 3" id="KW-0040">ANK repeat</keyword>
<dbReference type="EMBL" id="KZ301977">
    <property type="protein sequence ID" value="PFH52833.1"/>
    <property type="molecule type" value="Genomic_DNA"/>
</dbReference>
<dbReference type="PROSITE" id="PS50088">
    <property type="entry name" value="ANK_REPEAT"/>
    <property type="match status" value="2"/>
</dbReference>
<organism evidence="5 6">
    <name type="scientific">Amanita thiersii Skay4041</name>
    <dbReference type="NCBI Taxonomy" id="703135"/>
    <lineage>
        <taxon>Eukaryota</taxon>
        <taxon>Fungi</taxon>
        <taxon>Dikarya</taxon>
        <taxon>Basidiomycota</taxon>
        <taxon>Agaricomycotina</taxon>
        <taxon>Agaricomycetes</taxon>
        <taxon>Agaricomycetidae</taxon>
        <taxon>Agaricales</taxon>
        <taxon>Pluteineae</taxon>
        <taxon>Amanitaceae</taxon>
        <taxon>Amanita</taxon>
    </lineage>
</organism>
<dbReference type="Gene3D" id="1.25.40.20">
    <property type="entry name" value="Ankyrin repeat-containing domain"/>
    <property type="match status" value="2"/>
</dbReference>
<evidence type="ECO:0000256" key="4">
    <source>
        <dbReference type="SAM" id="MobiDB-lite"/>
    </source>
</evidence>
<dbReference type="PROSITE" id="PS50297">
    <property type="entry name" value="ANK_REP_REGION"/>
    <property type="match status" value="2"/>
</dbReference>
<dbReference type="Pfam" id="PF12796">
    <property type="entry name" value="Ank_2"/>
    <property type="match status" value="1"/>
</dbReference>
<feature type="compositionally biased region" description="Polar residues" evidence="4">
    <location>
        <begin position="277"/>
        <end position="299"/>
    </location>
</feature>
<proteinExistence type="predicted"/>
<name>A0A2A9NY89_9AGAR</name>
<protein>
    <submittedName>
        <fullName evidence="5">Uncharacterized protein</fullName>
    </submittedName>
</protein>
<accession>A0A2A9NY89</accession>
<feature type="compositionally biased region" description="Polar residues" evidence="4">
    <location>
        <begin position="397"/>
        <end position="414"/>
    </location>
</feature>
<evidence type="ECO:0000313" key="5">
    <source>
        <dbReference type="EMBL" id="PFH52833.1"/>
    </source>
</evidence>
<dbReference type="InterPro" id="IPR036770">
    <property type="entry name" value="Ankyrin_rpt-contain_sf"/>
</dbReference>
<keyword evidence="1" id="KW-0677">Repeat</keyword>
<dbReference type="OrthoDB" id="341259at2759"/>
<feature type="compositionally biased region" description="Low complexity" evidence="4">
    <location>
        <begin position="259"/>
        <end position="274"/>
    </location>
</feature>
<evidence type="ECO:0000313" key="6">
    <source>
        <dbReference type="Proteomes" id="UP000242287"/>
    </source>
</evidence>
<dbReference type="AlphaFoldDB" id="A0A2A9NY89"/>
<feature type="region of interest" description="Disordered" evidence="4">
    <location>
        <begin position="356"/>
        <end position="518"/>
    </location>
</feature>
<feature type="compositionally biased region" description="Low complexity" evidence="4">
    <location>
        <begin position="360"/>
        <end position="372"/>
    </location>
</feature>
<feature type="region of interest" description="Disordered" evidence="4">
    <location>
        <begin position="314"/>
        <end position="334"/>
    </location>
</feature>
<reference evidence="5 6" key="1">
    <citation type="submission" date="2014-02" db="EMBL/GenBank/DDBJ databases">
        <title>Transposable element dynamics among asymbiotic and ectomycorrhizal Amanita fungi.</title>
        <authorList>
            <consortium name="DOE Joint Genome Institute"/>
            <person name="Hess J."/>
            <person name="Skrede I."/>
            <person name="Wolfe B."/>
            <person name="LaButti K."/>
            <person name="Ohm R.A."/>
            <person name="Grigoriev I.V."/>
            <person name="Pringle A."/>
        </authorList>
    </citation>
    <scope>NUCLEOTIDE SEQUENCE [LARGE SCALE GENOMIC DNA]</scope>
    <source>
        <strain evidence="5 6">SKay4041</strain>
    </source>
</reference>
<dbReference type="SMART" id="SM00248">
    <property type="entry name" value="ANK"/>
    <property type="match status" value="3"/>
</dbReference>
<dbReference type="PRINTS" id="PR01415">
    <property type="entry name" value="ANKYRIN"/>
</dbReference>
<keyword evidence="6" id="KW-1185">Reference proteome</keyword>
<gene>
    <name evidence="5" type="ORF">AMATHDRAFT_172880</name>
</gene>
<feature type="region of interest" description="Disordered" evidence="4">
    <location>
        <begin position="225"/>
        <end position="299"/>
    </location>
</feature>
<evidence type="ECO:0000256" key="2">
    <source>
        <dbReference type="ARBA" id="ARBA00023043"/>
    </source>
</evidence>
<feature type="repeat" description="ANK" evidence="3">
    <location>
        <begin position="129"/>
        <end position="161"/>
    </location>
</feature>
<feature type="compositionally biased region" description="Polar residues" evidence="4">
    <location>
        <begin position="231"/>
        <end position="244"/>
    </location>
</feature>
<dbReference type="PANTHER" id="PTHR24171">
    <property type="entry name" value="ANKYRIN REPEAT DOMAIN-CONTAINING PROTEIN 39-RELATED"/>
    <property type="match status" value="1"/>
</dbReference>
<dbReference type="Proteomes" id="UP000242287">
    <property type="component" value="Unassembled WGS sequence"/>
</dbReference>